<reference evidence="1 2" key="1">
    <citation type="submission" date="2015-11" db="EMBL/GenBank/DDBJ databases">
        <title>Draft Genome Sequence of the Strain BR 10423 (Rhizobium sp.) isolated from nodules of Mimosa pudica.</title>
        <authorList>
            <person name="Barauna A.C."/>
            <person name="Zilli J.E."/>
            <person name="Simoes-Araujo J.L."/>
            <person name="Reis V.M."/>
            <person name="James E.K."/>
            <person name="Reis F.B.Jr."/>
            <person name="Rouws L.F."/>
            <person name="Passos S.R."/>
            <person name="Gois S.R."/>
        </authorList>
    </citation>
    <scope>NUCLEOTIDE SEQUENCE [LARGE SCALE GENOMIC DNA]</scope>
    <source>
        <strain evidence="1 2">BR10423</strain>
    </source>
</reference>
<dbReference type="InterPro" id="IPR036005">
    <property type="entry name" value="Creatinase/aminopeptidase-like"/>
</dbReference>
<sequence length="454" mass="49350">MSISLAPVALPNFGPLGAQPKIPSTTYAARADAALQAAGTDWLVVYADREHFGNIMHLSGFEPRFEEALLLLGPGGRRIIITGNESESYAAIAGLPGLDVLRAQTFSLLGQDRSQNPRLSDRLREAGIKSGDSIGLVGWKYLAAEEDEEYGQSFFVPHFIVNALRRAIGHSARLVDATPVLMHPETGHRAIIDVDQLAAFEWAAVRCSDALFRVVAGAREGDTEFEALGRLGYEGDPVNVHTMFASVSAGESIIGLRSPTTRRLKKGDGVTTALGYWGALSSRAGLLTDHDEGFLKPSKAYFEALITWYETADIGVTGGDLFSAVTEKLKSAGLNSALNPGHLGSHEEWLHSPVRPGSTERLRSGMPFQVDVIPVPMPAGWALNCEDMVAFADVGLREEIRQRYPDMHARIAARRAFMEDQLGVTLSDNILPFSSTPLYLPPFWLRSGNVLVRK</sequence>
<dbReference type="Proteomes" id="UP000068164">
    <property type="component" value="Unassembled WGS sequence"/>
</dbReference>
<dbReference type="EMBL" id="LNCD01000001">
    <property type="protein sequence ID" value="KWV60302.1"/>
    <property type="molecule type" value="Genomic_DNA"/>
</dbReference>
<proteinExistence type="predicted"/>
<gene>
    <name evidence="1" type="ORF">AS026_00400</name>
</gene>
<protein>
    <submittedName>
        <fullName evidence="1">Xaa-Pro aminopeptidase</fullName>
    </submittedName>
</protein>
<comment type="caution">
    <text evidence="1">The sequence shown here is derived from an EMBL/GenBank/DDBJ whole genome shotgun (WGS) entry which is preliminary data.</text>
</comment>
<organism evidence="1 2">
    <name type="scientific">Rhizobium altiplani</name>
    <dbReference type="NCBI Taxonomy" id="1864509"/>
    <lineage>
        <taxon>Bacteria</taxon>
        <taxon>Pseudomonadati</taxon>
        <taxon>Pseudomonadota</taxon>
        <taxon>Alphaproteobacteria</taxon>
        <taxon>Hyphomicrobiales</taxon>
        <taxon>Rhizobiaceae</taxon>
        <taxon>Rhizobium/Agrobacterium group</taxon>
        <taxon>Rhizobium</taxon>
    </lineage>
</organism>
<evidence type="ECO:0000313" key="2">
    <source>
        <dbReference type="Proteomes" id="UP000068164"/>
    </source>
</evidence>
<dbReference type="OrthoDB" id="9778159at2"/>
<dbReference type="AlphaFoldDB" id="A0A120FRK8"/>
<dbReference type="RefSeq" id="WP_062368288.1">
    <property type="nucleotide sequence ID" value="NZ_LNCD01000001.1"/>
</dbReference>
<dbReference type="GO" id="GO:0004177">
    <property type="term" value="F:aminopeptidase activity"/>
    <property type="evidence" value="ECO:0007669"/>
    <property type="project" value="UniProtKB-KW"/>
</dbReference>
<keyword evidence="1" id="KW-0645">Protease</keyword>
<dbReference type="SUPFAM" id="SSF55920">
    <property type="entry name" value="Creatinase/aminopeptidase"/>
    <property type="match status" value="1"/>
</dbReference>
<name>A0A120FRK8_9HYPH</name>
<keyword evidence="1" id="KW-0378">Hydrolase</keyword>
<keyword evidence="1" id="KW-0031">Aminopeptidase</keyword>
<accession>A0A120FRK8</accession>
<evidence type="ECO:0000313" key="1">
    <source>
        <dbReference type="EMBL" id="KWV60302.1"/>
    </source>
</evidence>
<keyword evidence="2" id="KW-1185">Reference proteome</keyword>